<name>A0A6U2NZV1_9STRA</name>
<evidence type="ECO:0000313" key="2">
    <source>
        <dbReference type="EMBL" id="CAD9580174.1"/>
    </source>
</evidence>
<sequence>MSANGSSATGAAISRMVNDSSSTTGTGGAGTGGVATGADEIGQRAKTSSSIQRINNGNGRSIFALVDGKASPNTPISNKSTIASAASATGACSTAGHAIDGTELDQ</sequence>
<dbReference type="EMBL" id="HBGY01015504">
    <property type="protein sequence ID" value="CAD9580174.1"/>
    <property type="molecule type" value="Transcribed_RNA"/>
</dbReference>
<evidence type="ECO:0000256" key="1">
    <source>
        <dbReference type="SAM" id="MobiDB-lite"/>
    </source>
</evidence>
<protein>
    <submittedName>
        <fullName evidence="2">Uncharacterized protein</fullName>
    </submittedName>
</protein>
<feature type="region of interest" description="Disordered" evidence="1">
    <location>
        <begin position="1"/>
        <end position="58"/>
    </location>
</feature>
<proteinExistence type="predicted"/>
<feature type="compositionally biased region" description="Polar residues" evidence="1">
    <location>
        <begin position="45"/>
        <end position="58"/>
    </location>
</feature>
<dbReference type="AlphaFoldDB" id="A0A6U2NZV1"/>
<organism evidence="2">
    <name type="scientific">Leptocylindrus danicus</name>
    <dbReference type="NCBI Taxonomy" id="163516"/>
    <lineage>
        <taxon>Eukaryota</taxon>
        <taxon>Sar</taxon>
        <taxon>Stramenopiles</taxon>
        <taxon>Ochrophyta</taxon>
        <taxon>Bacillariophyta</taxon>
        <taxon>Coscinodiscophyceae</taxon>
        <taxon>Chaetocerotophycidae</taxon>
        <taxon>Leptocylindrales</taxon>
        <taxon>Leptocylindraceae</taxon>
        <taxon>Leptocylindrus</taxon>
    </lineage>
</organism>
<dbReference type="EMBL" id="HBGY01015505">
    <property type="protein sequence ID" value="CAD9580176.1"/>
    <property type="molecule type" value="Transcribed_RNA"/>
</dbReference>
<gene>
    <name evidence="2" type="ORF">LDAN0321_LOCUS10050</name>
    <name evidence="3" type="ORF">LDAN0321_LOCUS10051</name>
</gene>
<feature type="compositionally biased region" description="Gly residues" evidence="1">
    <location>
        <begin position="25"/>
        <end position="35"/>
    </location>
</feature>
<evidence type="ECO:0000313" key="3">
    <source>
        <dbReference type="EMBL" id="CAD9580176.1"/>
    </source>
</evidence>
<reference evidence="2" key="1">
    <citation type="submission" date="2021-01" db="EMBL/GenBank/DDBJ databases">
        <authorList>
            <person name="Corre E."/>
            <person name="Pelletier E."/>
            <person name="Niang G."/>
            <person name="Scheremetjew M."/>
            <person name="Finn R."/>
            <person name="Kale V."/>
            <person name="Holt S."/>
            <person name="Cochrane G."/>
            <person name="Meng A."/>
            <person name="Brown T."/>
            <person name="Cohen L."/>
        </authorList>
    </citation>
    <scope>NUCLEOTIDE SEQUENCE</scope>
    <source>
        <strain evidence="2">B650</strain>
    </source>
</reference>
<accession>A0A6U2NZV1</accession>